<evidence type="ECO:0000256" key="7">
    <source>
        <dbReference type="PROSITE-ProRule" id="PRU00042"/>
    </source>
</evidence>
<evidence type="ECO:0000256" key="5">
    <source>
        <dbReference type="ARBA" id="ARBA00022833"/>
    </source>
</evidence>
<feature type="region of interest" description="Disordered" evidence="8">
    <location>
        <begin position="77"/>
        <end position="96"/>
    </location>
</feature>
<dbReference type="CDD" id="cd12148">
    <property type="entry name" value="fungal_TF_MHR"/>
    <property type="match status" value="1"/>
</dbReference>
<keyword evidence="2" id="KW-0479">Metal-binding</keyword>
<dbReference type="GeneID" id="8291766"/>
<dbReference type="Gene3D" id="3.30.160.60">
    <property type="entry name" value="Classic Zinc Finger"/>
    <property type="match status" value="1"/>
</dbReference>
<evidence type="ECO:0000256" key="3">
    <source>
        <dbReference type="ARBA" id="ARBA00022737"/>
    </source>
</evidence>
<dbReference type="RefSeq" id="XP_002553621.1">
    <property type="nucleotide sequence ID" value="XM_002553575.1"/>
</dbReference>
<dbReference type="Pfam" id="PF04082">
    <property type="entry name" value="Fungal_trans"/>
    <property type="match status" value="1"/>
</dbReference>
<evidence type="ECO:0000259" key="9">
    <source>
        <dbReference type="PROSITE" id="PS50157"/>
    </source>
</evidence>
<evidence type="ECO:0000313" key="11">
    <source>
        <dbReference type="Proteomes" id="UP000002036"/>
    </source>
</evidence>
<dbReference type="InterPro" id="IPR051059">
    <property type="entry name" value="VerF-like"/>
</dbReference>
<dbReference type="GO" id="GO:0000785">
    <property type="term" value="C:chromatin"/>
    <property type="evidence" value="ECO:0007669"/>
    <property type="project" value="TreeGrafter"/>
</dbReference>
<dbReference type="FunCoup" id="C5DHC3">
    <property type="interactions" value="23"/>
</dbReference>
<evidence type="ECO:0000256" key="8">
    <source>
        <dbReference type="SAM" id="MobiDB-lite"/>
    </source>
</evidence>
<dbReference type="PANTHER" id="PTHR40626:SF11">
    <property type="entry name" value="ZINC FINGER PROTEIN YPR022C"/>
    <property type="match status" value="1"/>
</dbReference>
<organism evidence="10 11">
    <name type="scientific">Lachancea thermotolerans (strain ATCC 56472 / CBS 6340 / NRRL Y-8284)</name>
    <name type="common">Yeast</name>
    <name type="synonym">Kluyveromyces thermotolerans</name>
    <dbReference type="NCBI Taxonomy" id="559295"/>
    <lineage>
        <taxon>Eukaryota</taxon>
        <taxon>Fungi</taxon>
        <taxon>Dikarya</taxon>
        <taxon>Ascomycota</taxon>
        <taxon>Saccharomycotina</taxon>
        <taxon>Saccharomycetes</taxon>
        <taxon>Saccharomycetales</taxon>
        <taxon>Saccharomycetaceae</taxon>
        <taxon>Lachancea</taxon>
    </lineage>
</organism>
<name>C5DHC3_LACTC</name>
<dbReference type="GO" id="GO:0005634">
    <property type="term" value="C:nucleus"/>
    <property type="evidence" value="ECO:0007669"/>
    <property type="project" value="UniProtKB-SubCell"/>
</dbReference>
<keyword evidence="3" id="KW-0677">Repeat</keyword>
<feature type="compositionally biased region" description="Basic and acidic residues" evidence="8">
    <location>
        <begin position="82"/>
        <end position="96"/>
    </location>
</feature>
<evidence type="ECO:0000256" key="6">
    <source>
        <dbReference type="ARBA" id="ARBA00023242"/>
    </source>
</evidence>
<dbReference type="InterPro" id="IPR013087">
    <property type="entry name" value="Znf_C2H2_type"/>
</dbReference>
<dbReference type="SUPFAM" id="SSF57667">
    <property type="entry name" value="beta-beta-alpha zinc fingers"/>
    <property type="match status" value="1"/>
</dbReference>
<sequence length="881" mass="99030">MTEKKRKRGSGPFYCPFPGCFKSFSRSDHLGRHRANHSSQKFKCEWPACEREFSRLDVKKKHFARHLKNSNEGFDRTSFLYDNERNPNTDDKNDKLDLTIMQGSSSEQKMNGKKPRGSSILPPKSNGVGSVLENTDTTHTESNASSGPVTGNKKISPEELEENLAFTNDSAGEGGVVDNFSSTPTHSESLGLPTTLKNQKNCSTYIPQTNEAFQEVEGSNLPGFFKPPGMGSSSTFQGIQWLLGHSPKTTSATGRHSNHPENGAFHGHYESPLELSSLSVLEEIFSFSPEFPNAESQTSVDDEMLIEMAKCIPSVKNHPDFVAQKLEWFLEVYWLLYHSQYPILHRPSFSAHDTPPLLLTSMIMMGASLSKRTIEAVHIQLVDPDGLSGMIAGPLRWLIFSSEQAKPPCKSWVIQSLIILETYEITSSSRCLHERACIYNGAKVQLLRRSPILGGDPLKEVGSDTSRSQNLWSTWIESESMKRVALMSFYIDSVHAIIFGHPLNLLANQIKLSLPCPDDLWEYNNIDRNKAPLSVAQTPLFCDAIKKLLQREEIEVGPFSMQILLAGLINLFLQIEQNLSQWSSFGWKSIQDSWRSTICSAIDFWKTQIPSKNCCSTFSSVYHLNCTSAVNRPLPPLLSSEDTRCSCPIYHAAQISTRMTHYDYIVFAGAPGRMNVAILDEDYEVVEQRIGKWAESQVGRLCVINSLILLCEVLLSPENSLEAVSYLYEPDKDPFLYRPNIVVSAVLSLWAYAYYVLGSESSFRSANSTFQIQEGCTPAMEDAPTYLSRIRGELKSLTDKPFYTLNQMDTSEYSDTITVYAQELPNVKNLNYMVGLLTSLRNGYNKCQWQVGREYAKLLDNCIQRSLGSENVFCQDMYDVK</sequence>
<comment type="subcellular location">
    <subcellularLocation>
        <location evidence="1">Nucleus</location>
    </subcellularLocation>
</comment>
<dbReference type="PROSITE" id="PS50157">
    <property type="entry name" value="ZINC_FINGER_C2H2_2"/>
    <property type="match status" value="1"/>
</dbReference>
<evidence type="ECO:0000256" key="1">
    <source>
        <dbReference type="ARBA" id="ARBA00004123"/>
    </source>
</evidence>
<feature type="region of interest" description="Disordered" evidence="8">
    <location>
        <begin position="104"/>
        <end position="154"/>
    </location>
</feature>
<feature type="domain" description="C2H2-type" evidence="9">
    <location>
        <begin position="13"/>
        <end position="42"/>
    </location>
</feature>
<dbReference type="HOGENOM" id="CLU_006466_2_0_1"/>
<dbReference type="OMA" id="HRPWIMY"/>
<evidence type="ECO:0000256" key="2">
    <source>
        <dbReference type="ARBA" id="ARBA00022723"/>
    </source>
</evidence>
<feature type="compositionally biased region" description="Polar residues" evidence="8">
    <location>
        <begin position="132"/>
        <end position="149"/>
    </location>
</feature>
<keyword evidence="4 7" id="KW-0863">Zinc-finger</keyword>
<keyword evidence="11" id="KW-1185">Reference proteome</keyword>
<dbReference type="AlphaFoldDB" id="C5DHC3"/>
<reference evidence="10 11" key="1">
    <citation type="journal article" date="2009" name="Genome Res.">
        <title>Comparative genomics of protoploid Saccharomycetaceae.</title>
        <authorList>
            <consortium name="The Genolevures Consortium"/>
            <person name="Souciet J.-L."/>
            <person name="Dujon B."/>
            <person name="Gaillardin C."/>
            <person name="Johnston M."/>
            <person name="Baret P.V."/>
            <person name="Cliften P."/>
            <person name="Sherman D.J."/>
            <person name="Weissenbach J."/>
            <person name="Westhof E."/>
            <person name="Wincker P."/>
            <person name="Jubin C."/>
            <person name="Poulain J."/>
            <person name="Barbe V."/>
            <person name="Segurens B."/>
            <person name="Artiguenave F."/>
            <person name="Anthouard V."/>
            <person name="Vacherie B."/>
            <person name="Val M.-E."/>
            <person name="Fulton R.S."/>
            <person name="Minx P."/>
            <person name="Wilson R."/>
            <person name="Durrens P."/>
            <person name="Jean G."/>
            <person name="Marck C."/>
            <person name="Martin T."/>
            <person name="Nikolski M."/>
            <person name="Rolland T."/>
            <person name="Seret M.-L."/>
            <person name="Casaregola S."/>
            <person name="Despons L."/>
            <person name="Fairhead C."/>
            <person name="Fischer G."/>
            <person name="Lafontaine I."/>
            <person name="Leh V."/>
            <person name="Lemaire M."/>
            <person name="de Montigny J."/>
            <person name="Neuveglise C."/>
            <person name="Thierry A."/>
            <person name="Blanc-Lenfle I."/>
            <person name="Bleykasten C."/>
            <person name="Diffels J."/>
            <person name="Fritsch E."/>
            <person name="Frangeul L."/>
            <person name="Goeffon A."/>
            <person name="Jauniaux N."/>
            <person name="Kachouri-Lafond R."/>
            <person name="Payen C."/>
            <person name="Potier S."/>
            <person name="Pribylova L."/>
            <person name="Ozanne C."/>
            <person name="Richard G.-F."/>
            <person name="Sacerdot C."/>
            <person name="Straub M.-L."/>
            <person name="Talla E."/>
        </authorList>
    </citation>
    <scope>NUCLEOTIDE SEQUENCE [LARGE SCALE GENOMIC DNA]</scope>
    <source>
        <strain evidence="11">ATCC 56472 / CBS 6340 / NRRL Y-8284</strain>
    </source>
</reference>
<evidence type="ECO:0000313" key="10">
    <source>
        <dbReference type="EMBL" id="CAR23184.1"/>
    </source>
</evidence>
<dbReference type="OrthoDB" id="1405595at2759"/>
<protein>
    <submittedName>
        <fullName evidence="10">KLTH0E03124p</fullName>
    </submittedName>
</protein>
<proteinExistence type="predicted"/>
<dbReference type="GO" id="GO:0006351">
    <property type="term" value="P:DNA-templated transcription"/>
    <property type="evidence" value="ECO:0007669"/>
    <property type="project" value="InterPro"/>
</dbReference>
<dbReference type="GO" id="GO:0008270">
    <property type="term" value="F:zinc ion binding"/>
    <property type="evidence" value="ECO:0007669"/>
    <property type="project" value="UniProtKB-KW"/>
</dbReference>
<dbReference type="SMART" id="SM00355">
    <property type="entry name" value="ZnF_C2H2"/>
    <property type="match status" value="2"/>
</dbReference>
<dbReference type="PANTHER" id="PTHR40626">
    <property type="entry name" value="MIP31509P"/>
    <property type="match status" value="1"/>
</dbReference>
<dbReference type="eggNOG" id="KOG1721">
    <property type="taxonomic scope" value="Eukaryota"/>
</dbReference>
<dbReference type="KEGG" id="lth:KLTH0E03124g"/>
<dbReference type="PROSITE" id="PS00028">
    <property type="entry name" value="ZINC_FINGER_C2H2_1"/>
    <property type="match status" value="2"/>
</dbReference>
<dbReference type="EMBL" id="CU928169">
    <property type="protein sequence ID" value="CAR23184.1"/>
    <property type="molecule type" value="Genomic_DNA"/>
</dbReference>
<gene>
    <name evidence="10" type="ordered locus">KLTH0E03124g</name>
</gene>
<dbReference type="GO" id="GO:0000981">
    <property type="term" value="F:DNA-binding transcription factor activity, RNA polymerase II-specific"/>
    <property type="evidence" value="ECO:0007669"/>
    <property type="project" value="InterPro"/>
</dbReference>
<dbReference type="InterPro" id="IPR036236">
    <property type="entry name" value="Znf_C2H2_sf"/>
</dbReference>
<dbReference type="Proteomes" id="UP000002036">
    <property type="component" value="Chromosome E"/>
</dbReference>
<dbReference type="GO" id="GO:0000978">
    <property type="term" value="F:RNA polymerase II cis-regulatory region sequence-specific DNA binding"/>
    <property type="evidence" value="ECO:0007669"/>
    <property type="project" value="InterPro"/>
</dbReference>
<accession>C5DHC3</accession>
<keyword evidence="5" id="KW-0862">Zinc</keyword>
<dbReference type="InParanoid" id="C5DHC3"/>
<evidence type="ECO:0000256" key="4">
    <source>
        <dbReference type="ARBA" id="ARBA00022771"/>
    </source>
</evidence>
<keyword evidence="6" id="KW-0539">Nucleus</keyword>
<dbReference type="InterPro" id="IPR007219">
    <property type="entry name" value="XnlR_reg_dom"/>
</dbReference>